<sequence length="133" mass="15163">MALNPMKYFSKDLIEKPVPLDVWLQGTIEQTVGNNILIISDNYGRVKITKCESADGVIDKATLRKYLQKFYFSFLPTGNYCCIIGIAVKTKGLPEVQATKYIDLSQHPDMKVAWEYEVREAHLLLQGKILPRI</sequence>
<dbReference type="AlphaFoldDB" id="A0AAV1KNG3"/>
<dbReference type="GO" id="GO:0005829">
    <property type="term" value="C:cytosol"/>
    <property type="evidence" value="ECO:0007669"/>
    <property type="project" value="TreeGrafter"/>
</dbReference>
<reference evidence="1 2" key="1">
    <citation type="submission" date="2023-11" db="EMBL/GenBank/DDBJ databases">
        <authorList>
            <person name="Hedman E."/>
            <person name="Englund M."/>
            <person name="Stromberg M."/>
            <person name="Nyberg Akerstrom W."/>
            <person name="Nylinder S."/>
            <person name="Jareborg N."/>
            <person name="Kallberg Y."/>
            <person name="Kronander E."/>
        </authorList>
    </citation>
    <scope>NUCLEOTIDE SEQUENCE [LARGE SCALE GENOMIC DNA]</scope>
</reference>
<dbReference type="PANTHER" id="PTHR33962:SF1">
    <property type="entry name" value="RECQ-MEDIATED GENOME INSTABILITY PROTEIN 2"/>
    <property type="match status" value="1"/>
</dbReference>
<dbReference type="Gene3D" id="2.40.50.140">
    <property type="entry name" value="Nucleic acid-binding proteins"/>
    <property type="match status" value="1"/>
</dbReference>
<gene>
    <name evidence="1" type="ORF">PARMNEM_LOCUS5799</name>
</gene>
<name>A0AAV1KNG3_9NEOP</name>
<dbReference type="GO" id="GO:0043007">
    <property type="term" value="P:maintenance of rDNA"/>
    <property type="evidence" value="ECO:0007669"/>
    <property type="project" value="TreeGrafter"/>
</dbReference>
<organism evidence="1 2">
    <name type="scientific">Parnassius mnemosyne</name>
    <name type="common">clouded apollo</name>
    <dbReference type="NCBI Taxonomy" id="213953"/>
    <lineage>
        <taxon>Eukaryota</taxon>
        <taxon>Metazoa</taxon>
        <taxon>Ecdysozoa</taxon>
        <taxon>Arthropoda</taxon>
        <taxon>Hexapoda</taxon>
        <taxon>Insecta</taxon>
        <taxon>Pterygota</taxon>
        <taxon>Neoptera</taxon>
        <taxon>Endopterygota</taxon>
        <taxon>Lepidoptera</taxon>
        <taxon>Glossata</taxon>
        <taxon>Ditrysia</taxon>
        <taxon>Papilionoidea</taxon>
        <taxon>Papilionidae</taxon>
        <taxon>Parnassiinae</taxon>
        <taxon>Parnassini</taxon>
        <taxon>Parnassius</taxon>
        <taxon>Driopa</taxon>
    </lineage>
</organism>
<dbReference type="GO" id="GO:2000042">
    <property type="term" value="P:negative regulation of double-strand break repair via homologous recombination"/>
    <property type="evidence" value="ECO:0007669"/>
    <property type="project" value="TreeGrafter"/>
</dbReference>
<dbReference type="InterPro" id="IPR032245">
    <property type="entry name" value="RMI2"/>
</dbReference>
<dbReference type="EMBL" id="CAVLGL010000068">
    <property type="protein sequence ID" value="CAK1584588.1"/>
    <property type="molecule type" value="Genomic_DNA"/>
</dbReference>
<dbReference type="InterPro" id="IPR012340">
    <property type="entry name" value="NA-bd_OB-fold"/>
</dbReference>
<dbReference type="Proteomes" id="UP001314205">
    <property type="component" value="Unassembled WGS sequence"/>
</dbReference>
<keyword evidence="2" id="KW-1185">Reference proteome</keyword>
<protein>
    <submittedName>
        <fullName evidence="1">Uncharacterized protein</fullName>
    </submittedName>
</protein>
<comment type="caution">
    <text evidence="1">The sequence shown here is derived from an EMBL/GenBank/DDBJ whole genome shotgun (WGS) entry which is preliminary data.</text>
</comment>
<dbReference type="GO" id="GO:0006281">
    <property type="term" value="P:DNA repair"/>
    <property type="evidence" value="ECO:0007669"/>
    <property type="project" value="TreeGrafter"/>
</dbReference>
<dbReference type="GO" id="GO:0016607">
    <property type="term" value="C:nuclear speck"/>
    <property type="evidence" value="ECO:0007669"/>
    <property type="project" value="TreeGrafter"/>
</dbReference>
<evidence type="ECO:0000313" key="2">
    <source>
        <dbReference type="Proteomes" id="UP001314205"/>
    </source>
</evidence>
<dbReference type="Pfam" id="PF16100">
    <property type="entry name" value="RMI2"/>
    <property type="match status" value="1"/>
</dbReference>
<dbReference type="PANTHER" id="PTHR33962">
    <property type="entry name" value="RECQ-MEDIATED GENOME INSTABILITY PROTEIN 2 RMI2"/>
    <property type="match status" value="1"/>
</dbReference>
<accession>A0AAV1KNG3</accession>
<proteinExistence type="predicted"/>
<dbReference type="GO" id="GO:0033045">
    <property type="term" value="P:regulation of sister chromatid segregation"/>
    <property type="evidence" value="ECO:0007669"/>
    <property type="project" value="TreeGrafter"/>
</dbReference>
<evidence type="ECO:0000313" key="1">
    <source>
        <dbReference type="EMBL" id="CAK1584588.1"/>
    </source>
</evidence>